<protein>
    <submittedName>
        <fullName evidence="2">Uncharacterized protein</fullName>
    </submittedName>
</protein>
<sequence>MKLSIDPEGYKIYQDAQLGGDQGPRTQCPIRPGNCSIPQEELDVWNILLNSEILDQQEKMDGHQQVICGSVALNPHRVRVSSPHRVRVSSPHRVRVSRPHPSKRASLRPLGRVRVSRPQPSQRASLHPLGRVRVSRPHRVRVSSPHPSQRASLHPLGRVRVSSPHPAHRASLRPLGRVRVSRPHRVRVRTHMFLSRSFLDASTSLVPDIPEKHDPEAREFKIHQRYQYNGRFSPGIKQQLIPDVLEMMNSRGSKEFVESSGFQRDTQTHQQQNQRGFERRQRLRGRKSRTIRGMFSAGWDASPPLLWDPTGLFRNTGPLCVSDPPHPEDLSPSQRHVKVEAGRQVDLHIEKHQLCRASLLDLQENSSCETLPEQKASRTHEDKSSF</sequence>
<comment type="caution">
    <text evidence="2">The sequence shown here is derived from an EMBL/GenBank/DDBJ whole genome shotgun (WGS) entry which is preliminary data.</text>
</comment>
<dbReference type="Proteomes" id="UP001153269">
    <property type="component" value="Unassembled WGS sequence"/>
</dbReference>
<keyword evidence="3" id="KW-1185">Reference proteome</keyword>
<proteinExistence type="predicted"/>
<dbReference type="EMBL" id="CADEAL010001339">
    <property type="protein sequence ID" value="CAB1431471.1"/>
    <property type="molecule type" value="Genomic_DNA"/>
</dbReference>
<name>A0A9N7UJW4_PLEPL</name>
<feature type="compositionally biased region" description="Low complexity" evidence="1">
    <location>
        <begin position="263"/>
        <end position="275"/>
    </location>
</feature>
<dbReference type="AlphaFoldDB" id="A0A9N7UJW4"/>
<evidence type="ECO:0000256" key="1">
    <source>
        <dbReference type="SAM" id="MobiDB-lite"/>
    </source>
</evidence>
<accession>A0A9N7UJW4</accession>
<gene>
    <name evidence="2" type="ORF">PLEPLA_LOCUS19528</name>
</gene>
<organism evidence="2 3">
    <name type="scientific">Pleuronectes platessa</name>
    <name type="common">European plaice</name>
    <dbReference type="NCBI Taxonomy" id="8262"/>
    <lineage>
        <taxon>Eukaryota</taxon>
        <taxon>Metazoa</taxon>
        <taxon>Chordata</taxon>
        <taxon>Craniata</taxon>
        <taxon>Vertebrata</taxon>
        <taxon>Euteleostomi</taxon>
        <taxon>Actinopterygii</taxon>
        <taxon>Neopterygii</taxon>
        <taxon>Teleostei</taxon>
        <taxon>Neoteleostei</taxon>
        <taxon>Acanthomorphata</taxon>
        <taxon>Carangaria</taxon>
        <taxon>Pleuronectiformes</taxon>
        <taxon>Pleuronectoidei</taxon>
        <taxon>Pleuronectidae</taxon>
        <taxon>Pleuronectes</taxon>
    </lineage>
</organism>
<evidence type="ECO:0000313" key="2">
    <source>
        <dbReference type="EMBL" id="CAB1431471.1"/>
    </source>
</evidence>
<evidence type="ECO:0000313" key="3">
    <source>
        <dbReference type="Proteomes" id="UP001153269"/>
    </source>
</evidence>
<feature type="region of interest" description="Disordered" evidence="1">
    <location>
        <begin position="258"/>
        <end position="289"/>
    </location>
</feature>
<reference evidence="2" key="1">
    <citation type="submission" date="2020-03" db="EMBL/GenBank/DDBJ databases">
        <authorList>
            <person name="Weist P."/>
        </authorList>
    </citation>
    <scope>NUCLEOTIDE SEQUENCE</scope>
</reference>